<reference evidence="2" key="1">
    <citation type="submission" date="2014-11" db="EMBL/GenBank/DDBJ databases">
        <authorList>
            <person name="Amaro Gonzalez C."/>
        </authorList>
    </citation>
    <scope>NUCLEOTIDE SEQUENCE</scope>
</reference>
<keyword evidence="1" id="KW-0472">Membrane</keyword>
<protein>
    <submittedName>
        <fullName evidence="2">Uncharacterized protein</fullName>
    </submittedName>
</protein>
<accession>A0A0E9WED4</accession>
<sequence length="37" mass="3980">MSLQNCVLSGLIYAQGICSACVLLIYLYFINTPSLPG</sequence>
<keyword evidence="1" id="KW-0812">Transmembrane</keyword>
<evidence type="ECO:0000313" key="2">
    <source>
        <dbReference type="EMBL" id="JAH88724.1"/>
    </source>
</evidence>
<organism evidence="2">
    <name type="scientific">Anguilla anguilla</name>
    <name type="common">European freshwater eel</name>
    <name type="synonym">Muraena anguilla</name>
    <dbReference type="NCBI Taxonomy" id="7936"/>
    <lineage>
        <taxon>Eukaryota</taxon>
        <taxon>Metazoa</taxon>
        <taxon>Chordata</taxon>
        <taxon>Craniata</taxon>
        <taxon>Vertebrata</taxon>
        <taxon>Euteleostomi</taxon>
        <taxon>Actinopterygii</taxon>
        <taxon>Neopterygii</taxon>
        <taxon>Teleostei</taxon>
        <taxon>Anguilliformes</taxon>
        <taxon>Anguillidae</taxon>
        <taxon>Anguilla</taxon>
    </lineage>
</organism>
<feature type="transmembrane region" description="Helical" evidence="1">
    <location>
        <begin position="7"/>
        <end position="29"/>
    </location>
</feature>
<reference evidence="2" key="2">
    <citation type="journal article" date="2015" name="Fish Shellfish Immunol.">
        <title>Early steps in the European eel (Anguilla anguilla)-Vibrio vulnificus interaction in the gills: Role of the RtxA13 toxin.</title>
        <authorList>
            <person name="Callol A."/>
            <person name="Pajuelo D."/>
            <person name="Ebbesson L."/>
            <person name="Teles M."/>
            <person name="MacKenzie S."/>
            <person name="Amaro C."/>
        </authorList>
    </citation>
    <scope>NUCLEOTIDE SEQUENCE</scope>
</reference>
<dbReference type="AlphaFoldDB" id="A0A0E9WED4"/>
<name>A0A0E9WED4_ANGAN</name>
<evidence type="ECO:0000256" key="1">
    <source>
        <dbReference type="SAM" id="Phobius"/>
    </source>
</evidence>
<dbReference type="EMBL" id="GBXM01019853">
    <property type="protein sequence ID" value="JAH88724.1"/>
    <property type="molecule type" value="Transcribed_RNA"/>
</dbReference>
<proteinExistence type="predicted"/>
<keyword evidence="1" id="KW-1133">Transmembrane helix</keyword>